<comment type="caution">
    <text evidence="12">The sequence shown here is derived from an EMBL/GenBank/DDBJ whole genome shotgun (WGS) entry which is preliminary data.</text>
</comment>
<evidence type="ECO:0000256" key="2">
    <source>
        <dbReference type="ARBA" id="ARBA00005417"/>
    </source>
</evidence>
<dbReference type="InterPro" id="IPR003439">
    <property type="entry name" value="ABC_transporter-like_ATP-bd"/>
</dbReference>
<evidence type="ECO:0000256" key="5">
    <source>
        <dbReference type="ARBA" id="ARBA00022840"/>
    </source>
</evidence>
<evidence type="ECO:0000256" key="8">
    <source>
        <dbReference type="SAM" id="MobiDB-lite"/>
    </source>
</evidence>
<feature type="region of interest" description="Disordered" evidence="8">
    <location>
        <begin position="572"/>
        <end position="594"/>
    </location>
</feature>
<reference evidence="13" key="1">
    <citation type="journal article" date="2019" name="Int. J. Syst. Evol. Microbiol.">
        <title>The Global Catalogue of Microorganisms (GCM) 10K type strain sequencing project: providing services to taxonomists for standard genome sequencing and annotation.</title>
        <authorList>
            <consortium name="The Broad Institute Genomics Platform"/>
            <consortium name="The Broad Institute Genome Sequencing Center for Infectious Disease"/>
            <person name="Wu L."/>
            <person name="Ma J."/>
        </authorList>
    </citation>
    <scope>NUCLEOTIDE SEQUENCE [LARGE SCALE GENOMIC DNA]</scope>
    <source>
        <strain evidence="13">KACC 12633</strain>
    </source>
</reference>
<dbReference type="InterPro" id="IPR036640">
    <property type="entry name" value="ABC1_TM_sf"/>
</dbReference>
<accession>A0ABW0PSA3</accession>
<dbReference type="Gene3D" id="3.40.50.300">
    <property type="entry name" value="P-loop containing nucleotide triphosphate hydrolases"/>
    <property type="match status" value="1"/>
</dbReference>
<evidence type="ECO:0000256" key="7">
    <source>
        <dbReference type="ARBA" id="ARBA00023136"/>
    </source>
</evidence>
<feature type="domain" description="ABC transmembrane type-1" evidence="11">
    <location>
        <begin position="42"/>
        <end position="317"/>
    </location>
</feature>
<keyword evidence="7 9" id="KW-0472">Membrane</keyword>
<dbReference type="PANTHER" id="PTHR43394:SF1">
    <property type="entry name" value="ATP-BINDING CASSETTE SUB-FAMILY B MEMBER 10, MITOCHONDRIAL"/>
    <property type="match status" value="1"/>
</dbReference>
<dbReference type="InterPro" id="IPR011527">
    <property type="entry name" value="ABC1_TM_dom"/>
</dbReference>
<dbReference type="RefSeq" id="WP_380223683.1">
    <property type="nucleotide sequence ID" value="NZ_JAPKNH010000001.1"/>
</dbReference>
<dbReference type="Pfam" id="PF00664">
    <property type="entry name" value="ABC_membrane"/>
    <property type="match status" value="1"/>
</dbReference>
<evidence type="ECO:0000313" key="12">
    <source>
        <dbReference type="EMBL" id="MFC5515521.1"/>
    </source>
</evidence>
<feature type="transmembrane region" description="Helical" evidence="9">
    <location>
        <begin position="73"/>
        <end position="93"/>
    </location>
</feature>
<name>A0ABW0PSA3_9HYPH</name>
<dbReference type="SUPFAM" id="SSF90123">
    <property type="entry name" value="ABC transporter transmembrane region"/>
    <property type="match status" value="1"/>
</dbReference>
<comment type="subcellular location">
    <subcellularLocation>
        <location evidence="1">Cell membrane</location>
        <topology evidence="1">Multi-pass membrane protein</topology>
    </subcellularLocation>
</comment>
<keyword evidence="13" id="KW-1185">Reference proteome</keyword>
<sequence length="594" mass="63845">MPKIEATLHKRSANKTQGNAGLSQTLVVVEARRSFMVGLGYAATLSAFINVLQLTVPLYMLQVHDRVLNSRSMDTLAMLSALAAGALILYGILEFIRSQVFLVMGGRLVRRLNEPVLSASIRATAREGTGKAAQALRDLSDLRNFLTGHAVSAPLEAAWSPIFLAVLFMLHPGFGIAGIVSVLVLILSSVAMDLFTRGILSDANRENIDSISNIAGQVRHAEVIESMGMLSALSARWRIAQFRALELLETGNRRGRAISSITRTVRYGMQLFILALGCILAIRQEISSGAMIAATIVTGRLLLPFDSVVENSRQWITASGAWKRVRSLLETEGTDRQTMSTSVADGDLVVDRLIYAAQGQDVPIIKGISFSLSPGEVLGVIGPSAAGKSTLARLLVGIIKPTAGGVYLDGNSVFLWERTSFGQLVGYLPQSVSLLDGTIRENIARMEDGDPRAVIEAARIADVHEMIGRLPLGYDTPVGDARLTLSGGQRQRVALARCLYGHPRLIVLDEPNANLDSNGEAALIRAIRAAKADGAIVIMIAHRPAIMEIADKLLVLENGRVSQYGPRTDIIAPMTAERQGPKPSPAIAQGGDRR</sequence>
<comment type="similarity">
    <text evidence="2">Belongs to the ABC transporter superfamily.</text>
</comment>
<evidence type="ECO:0000256" key="9">
    <source>
        <dbReference type="SAM" id="Phobius"/>
    </source>
</evidence>
<evidence type="ECO:0000256" key="6">
    <source>
        <dbReference type="ARBA" id="ARBA00022989"/>
    </source>
</evidence>
<feature type="transmembrane region" description="Helical" evidence="9">
    <location>
        <begin position="39"/>
        <end position="61"/>
    </location>
</feature>
<evidence type="ECO:0000313" key="13">
    <source>
        <dbReference type="Proteomes" id="UP001596150"/>
    </source>
</evidence>
<dbReference type="InterPro" id="IPR027417">
    <property type="entry name" value="P-loop_NTPase"/>
</dbReference>
<feature type="domain" description="ABC transporter" evidence="10">
    <location>
        <begin position="348"/>
        <end position="583"/>
    </location>
</feature>
<dbReference type="InterPro" id="IPR003593">
    <property type="entry name" value="AAA+_ATPase"/>
</dbReference>
<proteinExistence type="inferred from homology"/>
<dbReference type="EMBL" id="JBHSML010000003">
    <property type="protein sequence ID" value="MFC5515521.1"/>
    <property type="molecule type" value="Genomic_DNA"/>
</dbReference>
<dbReference type="NCBIfam" id="TIGR01842">
    <property type="entry name" value="type_I_sec_PrtD"/>
    <property type="match status" value="1"/>
</dbReference>
<feature type="transmembrane region" description="Helical" evidence="9">
    <location>
        <begin position="162"/>
        <end position="187"/>
    </location>
</feature>
<dbReference type="SMART" id="SM00382">
    <property type="entry name" value="AAA"/>
    <property type="match status" value="1"/>
</dbReference>
<keyword evidence="4" id="KW-0547">Nucleotide-binding</keyword>
<evidence type="ECO:0000259" key="10">
    <source>
        <dbReference type="PROSITE" id="PS50893"/>
    </source>
</evidence>
<dbReference type="Proteomes" id="UP001596150">
    <property type="component" value="Unassembled WGS sequence"/>
</dbReference>
<dbReference type="InterPro" id="IPR010128">
    <property type="entry name" value="ATPase_T1SS_PrtD-like"/>
</dbReference>
<dbReference type="PROSITE" id="PS50929">
    <property type="entry name" value="ABC_TM1F"/>
    <property type="match status" value="1"/>
</dbReference>
<keyword evidence="5" id="KW-0067">ATP-binding</keyword>
<dbReference type="SUPFAM" id="SSF52540">
    <property type="entry name" value="P-loop containing nucleoside triphosphate hydrolases"/>
    <property type="match status" value="1"/>
</dbReference>
<dbReference type="InterPro" id="IPR017871">
    <property type="entry name" value="ABC_transporter-like_CS"/>
</dbReference>
<dbReference type="InterPro" id="IPR039421">
    <property type="entry name" value="Type_1_exporter"/>
</dbReference>
<dbReference type="PROSITE" id="PS00211">
    <property type="entry name" value="ABC_TRANSPORTER_1"/>
    <property type="match status" value="1"/>
</dbReference>
<evidence type="ECO:0000256" key="3">
    <source>
        <dbReference type="ARBA" id="ARBA00022692"/>
    </source>
</evidence>
<keyword evidence="3 9" id="KW-0812">Transmembrane</keyword>
<gene>
    <name evidence="12" type="ORF">ACFPP9_07045</name>
</gene>
<protein>
    <submittedName>
        <fullName evidence="12">Type I secretion system permease/ATPase</fullName>
    </submittedName>
</protein>
<dbReference type="Pfam" id="PF00005">
    <property type="entry name" value="ABC_tran"/>
    <property type="match status" value="1"/>
</dbReference>
<evidence type="ECO:0000256" key="1">
    <source>
        <dbReference type="ARBA" id="ARBA00004651"/>
    </source>
</evidence>
<organism evidence="12 13">
    <name type="scientific">Kaistia terrae</name>
    <dbReference type="NCBI Taxonomy" id="537017"/>
    <lineage>
        <taxon>Bacteria</taxon>
        <taxon>Pseudomonadati</taxon>
        <taxon>Pseudomonadota</taxon>
        <taxon>Alphaproteobacteria</taxon>
        <taxon>Hyphomicrobiales</taxon>
        <taxon>Kaistiaceae</taxon>
        <taxon>Kaistia</taxon>
    </lineage>
</organism>
<evidence type="ECO:0000256" key="4">
    <source>
        <dbReference type="ARBA" id="ARBA00022741"/>
    </source>
</evidence>
<dbReference type="Gene3D" id="1.20.1560.10">
    <property type="entry name" value="ABC transporter type 1, transmembrane domain"/>
    <property type="match status" value="1"/>
</dbReference>
<evidence type="ECO:0000259" key="11">
    <source>
        <dbReference type="PROSITE" id="PS50929"/>
    </source>
</evidence>
<dbReference type="PANTHER" id="PTHR43394">
    <property type="entry name" value="ATP-DEPENDENT PERMEASE MDL1, MITOCHONDRIAL"/>
    <property type="match status" value="1"/>
</dbReference>
<keyword evidence="6 9" id="KW-1133">Transmembrane helix</keyword>
<dbReference type="PROSITE" id="PS50893">
    <property type="entry name" value="ABC_TRANSPORTER_2"/>
    <property type="match status" value="1"/>
</dbReference>